<dbReference type="EMBL" id="CP022743">
    <property type="protein sequence ID" value="ASU34694.1"/>
    <property type="molecule type" value="Genomic_DNA"/>
</dbReference>
<evidence type="ECO:0000259" key="7">
    <source>
        <dbReference type="SMART" id="SM00849"/>
    </source>
</evidence>
<name>A0A223NYB7_9SPHI</name>
<feature type="signal peptide" evidence="6">
    <location>
        <begin position="1"/>
        <end position="20"/>
    </location>
</feature>
<comment type="similarity">
    <text evidence="2">Belongs to the metallo-beta-lactamase superfamily.</text>
</comment>
<evidence type="ECO:0000256" key="6">
    <source>
        <dbReference type="SAM" id="SignalP"/>
    </source>
</evidence>
<keyword evidence="9" id="KW-1185">Reference proteome</keyword>
<dbReference type="GO" id="GO:0046872">
    <property type="term" value="F:metal ion binding"/>
    <property type="evidence" value="ECO:0007669"/>
    <property type="project" value="UniProtKB-KW"/>
</dbReference>
<dbReference type="InterPro" id="IPR001279">
    <property type="entry name" value="Metallo-B-lactamas"/>
</dbReference>
<dbReference type="PANTHER" id="PTHR42978">
    <property type="entry name" value="QUORUM-QUENCHING LACTONASE YTNP-RELATED-RELATED"/>
    <property type="match status" value="1"/>
</dbReference>
<dbReference type="InterPro" id="IPR036866">
    <property type="entry name" value="RibonucZ/Hydroxyglut_hydro"/>
</dbReference>
<keyword evidence="3" id="KW-0479">Metal-binding</keyword>
<evidence type="ECO:0000256" key="4">
    <source>
        <dbReference type="ARBA" id="ARBA00022801"/>
    </source>
</evidence>
<dbReference type="RefSeq" id="WP_094571018.1">
    <property type="nucleotide sequence ID" value="NZ_CP022743.1"/>
</dbReference>
<feature type="chain" id="PRO_5012081540" evidence="6">
    <location>
        <begin position="21"/>
        <end position="281"/>
    </location>
</feature>
<keyword evidence="6" id="KW-0732">Signal</keyword>
<evidence type="ECO:0000256" key="1">
    <source>
        <dbReference type="ARBA" id="ARBA00001947"/>
    </source>
</evidence>
<dbReference type="SUPFAM" id="SSF56281">
    <property type="entry name" value="Metallo-hydrolase/oxidoreductase"/>
    <property type="match status" value="1"/>
</dbReference>
<sequence>MKKTGLLSIFLLIIMLAAHAQKAAYKVYAIKFAASAYPFTAADWAKGGPKTDSVKINFMIWLIKGNGRNILVDAGFLSDIGDAKDFKVIDYVRPDSAISKLGLKATDITDIIFSHPHWDHIDGAGLFPNAHIWIQKEDFNYFVSTAWQKGESNGGFNKRDVRMMIDLNLAGKVTLVDGDNKEIIPGIKVFTGSRHTYNSEYVLVQTGMNKVILASDNIWIYYSLEHLVPASDGGTLDPAGYVKAMQRMKTMVTDVKFIIPGHDAKVFSKFPAVADGVAEIK</sequence>
<dbReference type="CDD" id="cd07729">
    <property type="entry name" value="AHL_lactonase_MBL-fold"/>
    <property type="match status" value="1"/>
</dbReference>
<dbReference type="AlphaFoldDB" id="A0A223NYB7"/>
<organism evidence="8 9">
    <name type="scientific">Mucilaginibacter xinganensis</name>
    <dbReference type="NCBI Taxonomy" id="1234841"/>
    <lineage>
        <taxon>Bacteria</taxon>
        <taxon>Pseudomonadati</taxon>
        <taxon>Bacteroidota</taxon>
        <taxon>Sphingobacteriia</taxon>
        <taxon>Sphingobacteriales</taxon>
        <taxon>Sphingobacteriaceae</taxon>
        <taxon>Mucilaginibacter</taxon>
    </lineage>
</organism>
<keyword evidence="5" id="KW-0862">Zinc</keyword>
<proteinExistence type="inferred from homology"/>
<accession>A0A223NYB7</accession>
<dbReference type="InterPro" id="IPR051013">
    <property type="entry name" value="MBL_superfamily_lactonases"/>
</dbReference>
<evidence type="ECO:0000256" key="5">
    <source>
        <dbReference type="ARBA" id="ARBA00022833"/>
    </source>
</evidence>
<evidence type="ECO:0000313" key="9">
    <source>
        <dbReference type="Proteomes" id="UP000215002"/>
    </source>
</evidence>
<dbReference type="SMART" id="SM00849">
    <property type="entry name" value="Lactamase_B"/>
    <property type="match status" value="1"/>
</dbReference>
<dbReference type="GO" id="GO:0016787">
    <property type="term" value="F:hydrolase activity"/>
    <property type="evidence" value="ECO:0007669"/>
    <property type="project" value="UniProtKB-KW"/>
</dbReference>
<keyword evidence="4" id="KW-0378">Hydrolase</keyword>
<dbReference type="Proteomes" id="UP000215002">
    <property type="component" value="Chromosome"/>
</dbReference>
<comment type="cofactor">
    <cofactor evidence="1">
        <name>Zn(2+)</name>
        <dbReference type="ChEBI" id="CHEBI:29105"/>
    </cofactor>
</comment>
<protein>
    <submittedName>
        <fullName evidence="8">Glyoxylase, beta-lactamase superfamily II</fullName>
    </submittedName>
</protein>
<evidence type="ECO:0000256" key="3">
    <source>
        <dbReference type="ARBA" id="ARBA00022723"/>
    </source>
</evidence>
<dbReference type="Pfam" id="PF00753">
    <property type="entry name" value="Lactamase_B"/>
    <property type="match status" value="1"/>
</dbReference>
<dbReference type="KEGG" id="muc:MuYL_2807"/>
<evidence type="ECO:0000256" key="2">
    <source>
        <dbReference type="ARBA" id="ARBA00007749"/>
    </source>
</evidence>
<gene>
    <name evidence="8" type="ORF">MuYL_2807</name>
</gene>
<evidence type="ECO:0000313" key="8">
    <source>
        <dbReference type="EMBL" id="ASU34694.1"/>
    </source>
</evidence>
<reference evidence="8 9" key="1">
    <citation type="submission" date="2017-08" db="EMBL/GenBank/DDBJ databases">
        <title>Complete genome sequence of Mucilaginibacter sp. strain BJC16-A31.</title>
        <authorList>
            <consortium name="Henan University of Science and Technology"/>
            <person name="You X."/>
        </authorList>
    </citation>
    <scope>NUCLEOTIDE SEQUENCE [LARGE SCALE GENOMIC DNA]</scope>
    <source>
        <strain evidence="8 9">BJC16-A31</strain>
    </source>
</reference>
<dbReference type="OrthoDB" id="9802897at2"/>
<dbReference type="PANTHER" id="PTHR42978:SF7">
    <property type="entry name" value="METALLO-HYDROLASE RV2300C-RELATED"/>
    <property type="match status" value="1"/>
</dbReference>
<feature type="domain" description="Metallo-beta-lactamase" evidence="7">
    <location>
        <begin position="57"/>
        <end position="262"/>
    </location>
</feature>
<dbReference type="Gene3D" id="3.60.15.10">
    <property type="entry name" value="Ribonuclease Z/Hydroxyacylglutathione hydrolase-like"/>
    <property type="match status" value="1"/>
</dbReference>